<feature type="region of interest" description="Disordered" evidence="5">
    <location>
        <begin position="625"/>
        <end position="649"/>
    </location>
</feature>
<evidence type="ECO:0000313" key="8">
    <source>
        <dbReference type="Proteomes" id="UP000199550"/>
    </source>
</evidence>
<dbReference type="PANTHER" id="PTHR43687:SF4">
    <property type="entry name" value="BLR5484 PROTEIN"/>
    <property type="match status" value="1"/>
</dbReference>
<keyword evidence="8" id="KW-1185">Reference proteome</keyword>
<evidence type="ECO:0000256" key="2">
    <source>
        <dbReference type="ARBA" id="ARBA00022723"/>
    </source>
</evidence>
<evidence type="ECO:0000259" key="6">
    <source>
        <dbReference type="PROSITE" id="PS51379"/>
    </source>
</evidence>
<dbReference type="GO" id="GO:0046872">
    <property type="term" value="F:metal ion binding"/>
    <property type="evidence" value="ECO:0007669"/>
    <property type="project" value="UniProtKB-KW"/>
</dbReference>
<dbReference type="EMBL" id="FOTF01000002">
    <property type="protein sequence ID" value="SFK77667.1"/>
    <property type="molecule type" value="Genomic_DNA"/>
</dbReference>
<dbReference type="Gene3D" id="3.30.70.20">
    <property type="match status" value="2"/>
</dbReference>
<dbReference type="AlphaFoldDB" id="A0A1I4CBH3"/>
<dbReference type="Pfam" id="PF13187">
    <property type="entry name" value="Fer4_9"/>
    <property type="match status" value="1"/>
</dbReference>
<protein>
    <submittedName>
        <fullName evidence="7">4Fe-4S dicluster domain-containing protein</fullName>
    </submittedName>
</protein>
<evidence type="ECO:0000256" key="4">
    <source>
        <dbReference type="ARBA" id="ARBA00023014"/>
    </source>
</evidence>
<reference evidence="7 8" key="1">
    <citation type="submission" date="2016-10" db="EMBL/GenBank/DDBJ databases">
        <authorList>
            <person name="de Groot N.N."/>
        </authorList>
    </citation>
    <scope>NUCLEOTIDE SEQUENCE [LARGE SCALE GENOMIC DNA]</scope>
    <source>
        <strain evidence="7 8">DSM 16199</strain>
    </source>
</reference>
<dbReference type="Pfam" id="PF12838">
    <property type="entry name" value="Fer4_7"/>
    <property type="match status" value="1"/>
</dbReference>
<dbReference type="PROSITE" id="PS00198">
    <property type="entry name" value="4FE4S_FER_1"/>
    <property type="match status" value="2"/>
</dbReference>
<feature type="domain" description="4Fe-4S ferredoxin-type" evidence="6">
    <location>
        <begin position="493"/>
        <end position="522"/>
    </location>
</feature>
<gene>
    <name evidence="7" type="ORF">SAMN04488004_10230</name>
</gene>
<feature type="domain" description="4Fe-4S ferredoxin-type" evidence="6">
    <location>
        <begin position="524"/>
        <end position="553"/>
    </location>
</feature>
<dbReference type="InterPro" id="IPR017896">
    <property type="entry name" value="4Fe4S_Fe-S-bd"/>
</dbReference>
<organism evidence="7 8">
    <name type="scientific">Loktanella salsilacus</name>
    <dbReference type="NCBI Taxonomy" id="195913"/>
    <lineage>
        <taxon>Bacteria</taxon>
        <taxon>Pseudomonadati</taxon>
        <taxon>Pseudomonadota</taxon>
        <taxon>Alphaproteobacteria</taxon>
        <taxon>Rhodobacterales</taxon>
        <taxon>Roseobacteraceae</taxon>
        <taxon>Loktanella</taxon>
    </lineage>
</organism>
<sequence>MSKTVMICDCLGSQRVDGAAITAATGLPCSRLHTSLCDRQINIAAAAMADGDVIIACQQEAPRFAALAEEIGAEVPQFVDLRDRAGWTEAGDPTAKQAALLAEGLLPIAPARSLDVVSEGTCLILGRDQVAVDAALALADTLGVTLLMPTGWDVELHPGFDTVTGTLTKATGSLGQFDAGIDALQQIIPGGRGTVSLTPPQNGAQSQCDLILDLRGQGPLFAADAKRDGYLRADPASQPAVAAAILAASQMTGTFEKPLYVRLEQSLCAHSRAEQVACSNCLDLCPTGAISPDGDHVTIDPMICAGCGACSAVCPSGAISFDAPSVDSIFARLTTLAQTYRKAGGTAPRLLVHDTEHGAEMIALAARFGRGLPTDVIPLEVAALAAFGHAEAVAALGAGFADVAVLLSPKTETEAPVRETSLANAIAGREAVVLLDMTDPDALSDHLYAAVVGPVVKTPTLQIGTRRQVARLAARTLRPQSEVIELPEGAPYGAVLVDTDACTLCLSCVSLCPSGALGDNPDLPQLRFQEDACLQCGLCVNICPEDAITLEPRLNLTPEAFRQVIVNEEEPFACIECGTLFGVKSTIENITAKLTGHSMFSNPGALKMIQMCDNCRVGAQYHSENNPFTGGERPKPRSTDDYLSKRRDH</sequence>
<dbReference type="RefSeq" id="WP_090184722.1">
    <property type="nucleotide sequence ID" value="NZ_FOTF01000002.1"/>
</dbReference>
<evidence type="ECO:0000256" key="5">
    <source>
        <dbReference type="SAM" id="MobiDB-lite"/>
    </source>
</evidence>
<keyword evidence="2" id="KW-0479">Metal-binding</keyword>
<evidence type="ECO:0000256" key="3">
    <source>
        <dbReference type="ARBA" id="ARBA00023004"/>
    </source>
</evidence>
<dbReference type="OrthoDB" id="9800445at2"/>
<keyword evidence="1" id="KW-0004">4Fe-4S</keyword>
<dbReference type="STRING" id="195913.SAMN04488004_10230"/>
<dbReference type="Proteomes" id="UP000199550">
    <property type="component" value="Unassembled WGS sequence"/>
</dbReference>
<name>A0A1I4CBH3_9RHOB</name>
<accession>A0A1I4CBH3</accession>
<dbReference type="InterPro" id="IPR017900">
    <property type="entry name" value="4Fe4S_Fe_S_CS"/>
</dbReference>
<dbReference type="SUPFAM" id="SSF54862">
    <property type="entry name" value="4Fe-4S ferredoxins"/>
    <property type="match status" value="1"/>
</dbReference>
<dbReference type="InterPro" id="IPR050572">
    <property type="entry name" value="Fe-S_Ferredoxin"/>
</dbReference>
<dbReference type="PANTHER" id="PTHR43687">
    <property type="entry name" value="ADENYLYLSULFATE REDUCTASE, BETA SUBUNIT"/>
    <property type="match status" value="1"/>
</dbReference>
<feature type="domain" description="4Fe-4S ferredoxin-type" evidence="6">
    <location>
        <begin position="295"/>
        <end position="324"/>
    </location>
</feature>
<evidence type="ECO:0000256" key="1">
    <source>
        <dbReference type="ARBA" id="ARBA00022485"/>
    </source>
</evidence>
<keyword evidence="4" id="KW-0411">Iron-sulfur</keyword>
<dbReference type="GO" id="GO:0051539">
    <property type="term" value="F:4 iron, 4 sulfur cluster binding"/>
    <property type="evidence" value="ECO:0007669"/>
    <property type="project" value="UniProtKB-KW"/>
</dbReference>
<proteinExistence type="predicted"/>
<keyword evidence="3" id="KW-0408">Iron</keyword>
<feature type="compositionally biased region" description="Basic and acidic residues" evidence="5">
    <location>
        <begin position="632"/>
        <end position="649"/>
    </location>
</feature>
<dbReference type="PROSITE" id="PS51379">
    <property type="entry name" value="4FE4S_FER_2"/>
    <property type="match status" value="3"/>
</dbReference>
<evidence type="ECO:0000313" key="7">
    <source>
        <dbReference type="EMBL" id="SFK77667.1"/>
    </source>
</evidence>